<dbReference type="Proteomes" id="UP000055590">
    <property type="component" value="Chromosome"/>
</dbReference>
<dbReference type="EMBL" id="CP012332">
    <property type="protein sequence ID" value="AKU91145.1"/>
    <property type="molecule type" value="Genomic_DNA"/>
</dbReference>
<dbReference type="AlphaFoldDB" id="A0A0K1PC96"/>
<dbReference type="PANTHER" id="PTHR47691">
    <property type="entry name" value="REGULATOR-RELATED"/>
    <property type="match status" value="1"/>
</dbReference>
<dbReference type="KEGG" id="vin:AKJ08_1532"/>
<dbReference type="Gene3D" id="1.25.40.10">
    <property type="entry name" value="Tetratricopeptide repeat domain"/>
    <property type="match status" value="1"/>
</dbReference>
<sequence>MLLDNADSVATWVGELTGSWLDSCIELQVLITSILPTGMEGEVRVEIGPLEAADAVALYLERAHRAWADRTFSESEKPAVEELVVRLDRIPLAIELAAARVRVLPPRALLSRFEERLELLRSATPGRHGSLLGALTLTWELLHSREKTILSRASIFEGGFTYEAATEILDEDASKVEILDLLDGLRSKCLLQLDDSEPPRFQLFESVKKFADRELQRSGLQNETVRRHSAYFLSNSERHVERIEGPDGLDSIRWLKTERENLVAIHLRSIDLDPALAARAGLALAPVMFLEGQPPSETHLVETTLDAARRSGDPNLIIRALANRANMITPHGRIEAALAGVEEALALSRRVGNREREGHLLVHAASLYVRKGEIDPAAPLLELALEIGRAESEPLIEGIALMAQGTRELARLVLDDAERLYDQSLEIFRRHGFVRREGAALTWIAGVWTSQGRFREARRALHEALILSRQMESRTYEGNTLMNLGGVDLAAGRLDEAESYSIKSLAIHREMGNRHGEGIVIGQLGVIALERGDVELADSRLIQAESILKECGVKGFHAALLPFVAVMEARVGRLAEARRSLKEARDYFLSVNDQGSLSAANIVEGTLEVATARILASSQRNEAEALVERARSRLVAASSQESGNVGDLSKAIRLLRQDLDLWAAGSREPGPQAPAMGLRVGSAGAWFEVAGNERVDLRRRSALRRMFDALADKRLSSPGVGLDPNDLFELGWPGVQLHPEVAMKRVYLGIWALRNLGLTNVLLHQTDGYLLDPKLPLLRQNE</sequence>
<dbReference type="Pfam" id="PF13424">
    <property type="entry name" value="TPR_12"/>
    <property type="match status" value="1"/>
</dbReference>
<dbReference type="SUPFAM" id="SSF48452">
    <property type="entry name" value="TPR-like"/>
    <property type="match status" value="2"/>
</dbReference>
<protein>
    <submittedName>
        <fullName evidence="1">Signal transduction response regulator</fullName>
    </submittedName>
</protein>
<name>A0A0K1PC96_9BACT</name>
<keyword evidence="2" id="KW-1185">Reference proteome</keyword>
<accession>A0A0K1PC96</accession>
<dbReference type="STRING" id="1391653.AKJ08_1532"/>
<evidence type="ECO:0000313" key="1">
    <source>
        <dbReference type="EMBL" id="AKU91145.1"/>
    </source>
</evidence>
<reference evidence="1 2" key="1">
    <citation type="submission" date="2015-08" db="EMBL/GenBank/DDBJ databases">
        <authorList>
            <person name="Babu N.S."/>
            <person name="Beckwith C.J."/>
            <person name="Beseler K.G."/>
            <person name="Brison A."/>
            <person name="Carone J.V."/>
            <person name="Caskin T.P."/>
            <person name="Diamond M."/>
            <person name="Durham M.E."/>
            <person name="Foxe J.M."/>
            <person name="Go M."/>
            <person name="Henderson B.A."/>
            <person name="Jones I.B."/>
            <person name="McGettigan J.A."/>
            <person name="Micheletti S.J."/>
            <person name="Nasrallah M.E."/>
            <person name="Ortiz D."/>
            <person name="Piller C.R."/>
            <person name="Privatt S.R."/>
            <person name="Schneider S.L."/>
            <person name="Sharp S."/>
            <person name="Smith T.C."/>
            <person name="Stanton J.D."/>
            <person name="Ullery H.E."/>
            <person name="Wilson R.J."/>
            <person name="Serrano M.G."/>
            <person name="Buck G."/>
            <person name="Lee V."/>
            <person name="Wang Y."/>
            <person name="Carvalho R."/>
            <person name="Voegtly L."/>
            <person name="Shi R."/>
            <person name="Duckworth R."/>
            <person name="Johnson A."/>
            <person name="Loviza R."/>
            <person name="Walstead R."/>
            <person name="Shah Z."/>
            <person name="Kiflezghi M."/>
            <person name="Wade K."/>
            <person name="Ball S.L."/>
            <person name="Bradley K.W."/>
            <person name="Asai D.J."/>
            <person name="Bowman C.A."/>
            <person name="Russell D.A."/>
            <person name="Pope W.H."/>
            <person name="Jacobs-Sera D."/>
            <person name="Hendrix R.W."/>
            <person name="Hatfull G.F."/>
        </authorList>
    </citation>
    <scope>NUCLEOTIDE SEQUENCE [LARGE SCALE GENOMIC DNA]</scope>
    <source>
        <strain evidence="1 2">DSM 27710</strain>
    </source>
</reference>
<proteinExistence type="predicted"/>
<dbReference type="PANTHER" id="PTHR47691:SF3">
    <property type="entry name" value="HTH-TYPE TRANSCRIPTIONAL REGULATOR RV0890C-RELATED"/>
    <property type="match status" value="1"/>
</dbReference>
<dbReference type="InterPro" id="IPR011990">
    <property type="entry name" value="TPR-like_helical_dom_sf"/>
</dbReference>
<dbReference type="PATRIC" id="fig|1391653.3.peg.1607"/>
<gene>
    <name evidence="1" type="ORF">AKJ08_1532</name>
</gene>
<evidence type="ECO:0000313" key="2">
    <source>
        <dbReference type="Proteomes" id="UP000055590"/>
    </source>
</evidence>
<organism evidence="1 2">
    <name type="scientific">Vulgatibacter incomptus</name>
    <dbReference type="NCBI Taxonomy" id="1391653"/>
    <lineage>
        <taxon>Bacteria</taxon>
        <taxon>Pseudomonadati</taxon>
        <taxon>Myxococcota</taxon>
        <taxon>Myxococcia</taxon>
        <taxon>Myxococcales</taxon>
        <taxon>Cystobacterineae</taxon>
        <taxon>Vulgatibacteraceae</taxon>
        <taxon>Vulgatibacter</taxon>
    </lineage>
</organism>